<dbReference type="EMBL" id="CAQJ01000032">
    <property type="protein sequence ID" value="CCQ90434.1"/>
    <property type="molecule type" value="Genomic_DNA"/>
</dbReference>
<sequence>MEQSLVDLTKQIQNKYYGKYRGFVNDNNDPEKRGRLRLTVPSALGEAVTGWALPCLPFGGLQNQGWFAMPEVGAQVWVEFEEGELSNPIWTGTFWQQPEHIPEEAAEPSEPTTRVFKTPSGHVLQFDDEEGEERFRLFHPSEAEWIIDPQGSITFTDAAENVITLDAENNSMKLEDANGNTLTMDSGGTVVEDANGNKIEMAASGITVEGQQVVVKGTQVMLGGQGGEPLIKGQTFLSLFATHMHPTGVGPSGPPIPQGEMSSLSTTSTTT</sequence>
<proteinExistence type="predicted"/>
<dbReference type="STRING" id="1266370.NITGR_290033"/>
<feature type="region of interest" description="Disordered" evidence="1">
    <location>
        <begin position="246"/>
        <end position="271"/>
    </location>
</feature>
<evidence type="ECO:0000259" key="2">
    <source>
        <dbReference type="Pfam" id="PF04717"/>
    </source>
</evidence>
<dbReference type="AlphaFoldDB" id="M1YXL8"/>
<dbReference type="Proteomes" id="UP000011704">
    <property type="component" value="Unassembled WGS sequence"/>
</dbReference>
<dbReference type="SUPFAM" id="SSF69255">
    <property type="entry name" value="gp5 N-terminal domain-like"/>
    <property type="match status" value="1"/>
</dbReference>
<evidence type="ECO:0000313" key="4">
    <source>
        <dbReference type="Proteomes" id="UP000011704"/>
    </source>
</evidence>
<dbReference type="InParanoid" id="M1YXL8"/>
<organism evidence="3 4">
    <name type="scientific">Nitrospina gracilis (strain 3/211)</name>
    <dbReference type="NCBI Taxonomy" id="1266370"/>
    <lineage>
        <taxon>Bacteria</taxon>
        <taxon>Pseudomonadati</taxon>
        <taxon>Nitrospinota/Tectimicrobiota group</taxon>
        <taxon>Nitrospinota</taxon>
        <taxon>Nitrospinia</taxon>
        <taxon>Nitrospinales</taxon>
        <taxon>Nitrospinaceae</taxon>
        <taxon>Nitrospina</taxon>
    </lineage>
</organism>
<accession>M1YXL8</accession>
<dbReference type="Pfam" id="PF04717">
    <property type="entry name" value="Phage_base_V"/>
    <property type="match status" value="1"/>
</dbReference>
<gene>
    <name evidence="3" type="ORF">NITGR_290033</name>
</gene>
<feature type="domain" description="Gp5/Type VI secretion system Vgr protein OB-fold" evidence="2">
    <location>
        <begin position="20"/>
        <end position="95"/>
    </location>
</feature>
<dbReference type="SUPFAM" id="SSF69349">
    <property type="entry name" value="Phage fibre proteins"/>
    <property type="match status" value="1"/>
</dbReference>
<reference evidence="3 4" key="1">
    <citation type="journal article" date="2013" name="Front. Microbiol.">
        <title>The genome of Nitrospina gracilis illuminates the metabolism and evolution of the major marine nitrite oxidizer.</title>
        <authorList>
            <person name="Luecker S."/>
            <person name="Nowka B."/>
            <person name="Rattei T."/>
            <person name="Spieck E."/>
            <person name="and Daims H."/>
        </authorList>
    </citation>
    <scope>NUCLEOTIDE SEQUENCE [LARGE SCALE GENOMIC DNA]</scope>
    <source>
        <strain evidence="3 4">3/211</strain>
    </source>
</reference>
<name>M1YXL8_NITG3</name>
<evidence type="ECO:0000313" key="3">
    <source>
        <dbReference type="EMBL" id="CCQ90434.1"/>
    </source>
</evidence>
<comment type="caution">
    <text evidence="3">The sequence shown here is derived from an EMBL/GenBank/DDBJ whole genome shotgun (WGS) entry which is preliminary data.</text>
</comment>
<evidence type="ECO:0000256" key="1">
    <source>
        <dbReference type="SAM" id="MobiDB-lite"/>
    </source>
</evidence>
<dbReference type="Gene3D" id="3.10.450.190">
    <property type="match status" value="1"/>
</dbReference>
<dbReference type="HOGENOM" id="CLU_019505_1_0_0"/>
<dbReference type="InterPro" id="IPR006531">
    <property type="entry name" value="Gp5/Vgr_OB"/>
</dbReference>
<protein>
    <recommendedName>
        <fullName evidence="2">Gp5/Type VI secretion system Vgr protein OB-fold domain-containing protein</fullName>
    </recommendedName>
</protein>
<dbReference type="RefSeq" id="WP_005007910.1">
    <property type="nucleotide sequence ID" value="NZ_HG422173.1"/>
</dbReference>
<dbReference type="OrthoDB" id="9762420at2"/>
<keyword evidence="4" id="KW-1185">Reference proteome</keyword>
<feature type="compositionally biased region" description="Low complexity" evidence="1">
    <location>
        <begin position="262"/>
        <end position="271"/>
    </location>
</feature>